<organism evidence="2">
    <name type="scientific">candidate division WOR-3 bacterium</name>
    <dbReference type="NCBI Taxonomy" id="2052148"/>
    <lineage>
        <taxon>Bacteria</taxon>
        <taxon>Bacteria division WOR-3</taxon>
    </lineage>
</organism>
<evidence type="ECO:0000313" key="2">
    <source>
        <dbReference type="EMBL" id="HHE04449.1"/>
    </source>
</evidence>
<name>A0A7C5HJ13_UNCW3</name>
<dbReference type="InterPro" id="IPR003173">
    <property type="entry name" value="PC4_C"/>
</dbReference>
<dbReference type="GO" id="GO:0006355">
    <property type="term" value="P:regulation of DNA-templated transcription"/>
    <property type="evidence" value="ECO:0007669"/>
    <property type="project" value="InterPro"/>
</dbReference>
<feature type="domain" description="Transcriptional coactivator p15 (PC4) C-terminal" evidence="1">
    <location>
        <begin position="7"/>
        <end position="58"/>
    </location>
</feature>
<comment type="caution">
    <text evidence="2">The sequence shown here is derived from an EMBL/GenBank/DDBJ whole genome shotgun (WGS) entry which is preliminary data.</text>
</comment>
<dbReference type="AlphaFoldDB" id="A0A7C5HJ13"/>
<dbReference type="Gene3D" id="2.30.31.10">
    <property type="entry name" value="Transcriptional Coactivator Pc4, Chain A"/>
    <property type="match status" value="1"/>
</dbReference>
<dbReference type="EMBL" id="DRTB01000010">
    <property type="protein sequence ID" value="HHE04449.1"/>
    <property type="molecule type" value="Genomic_DNA"/>
</dbReference>
<evidence type="ECO:0000259" key="1">
    <source>
        <dbReference type="Pfam" id="PF02229"/>
    </source>
</evidence>
<sequence length="72" mass="8583">MEEFQKNKTEDFRLSLSEYQGHMLLDFRIYYKDKEGESKPTKKGVTVNVKLFPELKQAIMKAEEILKEKELL</sequence>
<dbReference type="GO" id="GO:0003677">
    <property type="term" value="F:DNA binding"/>
    <property type="evidence" value="ECO:0007669"/>
    <property type="project" value="InterPro"/>
</dbReference>
<proteinExistence type="predicted"/>
<gene>
    <name evidence="2" type="ORF">ENL19_00125</name>
</gene>
<accession>A0A7C5HJ13</accession>
<dbReference type="Pfam" id="PF02229">
    <property type="entry name" value="PC4"/>
    <property type="match status" value="1"/>
</dbReference>
<dbReference type="InterPro" id="IPR009044">
    <property type="entry name" value="ssDNA-bd_transcriptional_reg"/>
</dbReference>
<dbReference type="Proteomes" id="UP000886110">
    <property type="component" value="Unassembled WGS sequence"/>
</dbReference>
<reference evidence="2" key="1">
    <citation type="journal article" date="2020" name="mSystems">
        <title>Genome- and Community-Level Interaction Insights into Carbon Utilization and Element Cycling Functions of Hydrothermarchaeota in Hydrothermal Sediment.</title>
        <authorList>
            <person name="Zhou Z."/>
            <person name="Liu Y."/>
            <person name="Xu W."/>
            <person name="Pan J."/>
            <person name="Luo Z.H."/>
            <person name="Li M."/>
        </authorList>
    </citation>
    <scope>NUCLEOTIDE SEQUENCE [LARGE SCALE GENOMIC DNA]</scope>
    <source>
        <strain evidence="2">HyVt-74</strain>
    </source>
</reference>
<dbReference type="SUPFAM" id="SSF54447">
    <property type="entry name" value="ssDNA-binding transcriptional regulator domain"/>
    <property type="match status" value="1"/>
</dbReference>
<protein>
    <submittedName>
        <fullName evidence="2">Transcriptional coactivator p15</fullName>
    </submittedName>
</protein>